<accession>A0AAV6WA12</accession>
<feature type="compositionally biased region" description="Basic and acidic residues" evidence="1">
    <location>
        <begin position="83"/>
        <end position="96"/>
    </location>
</feature>
<dbReference type="AlphaFoldDB" id="A0AAV6WA12"/>
<dbReference type="PANTHER" id="PTHR34572:SF1">
    <property type="entry name" value="GOLGIN FAMILY A PROTEIN"/>
    <property type="match status" value="1"/>
</dbReference>
<protein>
    <submittedName>
        <fullName evidence="2">Uncharacterized protein</fullName>
    </submittedName>
</protein>
<name>A0AAV6WA12_9LAMI</name>
<feature type="region of interest" description="Disordered" evidence="1">
    <location>
        <begin position="68"/>
        <end position="198"/>
    </location>
</feature>
<reference evidence="2" key="1">
    <citation type="submission" date="2019-10" db="EMBL/GenBank/DDBJ databases">
        <authorList>
            <person name="Zhang R."/>
            <person name="Pan Y."/>
            <person name="Wang J."/>
            <person name="Ma R."/>
            <person name="Yu S."/>
        </authorList>
    </citation>
    <scope>NUCLEOTIDE SEQUENCE</scope>
    <source>
        <strain evidence="2">LA-IB0</strain>
        <tissue evidence="2">Leaf</tissue>
    </source>
</reference>
<gene>
    <name evidence="2" type="ORF">BUALT_Bualt18G0097300</name>
</gene>
<proteinExistence type="predicted"/>
<feature type="compositionally biased region" description="Basic and acidic residues" evidence="1">
    <location>
        <begin position="180"/>
        <end position="198"/>
    </location>
</feature>
<feature type="compositionally biased region" description="Basic and acidic residues" evidence="1">
    <location>
        <begin position="136"/>
        <end position="147"/>
    </location>
</feature>
<feature type="compositionally biased region" description="Polar residues" evidence="1">
    <location>
        <begin position="44"/>
        <end position="53"/>
    </location>
</feature>
<evidence type="ECO:0000313" key="2">
    <source>
        <dbReference type="EMBL" id="KAG8365367.1"/>
    </source>
</evidence>
<dbReference type="PANTHER" id="PTHR34572">
    <property type="entry name" value="GOLGIN FAMILY A PROTEIN"/>
    <property type="match status" value="1"/>
</dbReference>
<comment type="caution">
    <text evidence="2">The sequence shown here is derived from an EMBL/GenBank/DDBJ whole genome shotgun (WGS) entry which is preliminary data.</text>
</comment>
<evidence type="ECO:0000256" key="1">
    <source>
        <dbReference type="SAM" id="MobiDB-lite"/>
    </source>
</evidence>
<feature type="region of interest" description="Disordered" evidence="1">
    <location>
        <begin position="33"/>
        <end position="53"/>
    </location>
</feature>
<dbReference type="Proteomes" id="UP000826271">
    <property type="component" value="Unassembled WGS sequence"/>
</dbReference>
<organism evidence="2 3">
    <name type="scientific">Buddleja alternifolia</name>
    <dbReference type="NCBI Taxonomy" id="168488"/>
    <lineage>
        <taxon>Eukaryota</taxon>
        <taxon>Viridiplantae</taxon>
        <taxon>Streptophyta</taxon>
        <taxon>Embryophyta</taxon>
        <taxon>Tracheophyta</taxon>
        <taxon>Spermatophyta</taxon>
        <taxon>Magnoliopsida</taxon>
        <taxon>eudicotyledons</taxon>
        <taxon>Gunneridae</taxon>
        <taxon>Pentapetalae</taxon>
        <taxon>asterids</taxon>
        <taxon>lamiids</taxon>
        <taxon>Lamiales</taxon>
        <taxon>Scrophulariaceae</taxon>
        <taxon>Buddlejeae</taxon>
        <taxon>Buddleja</taxon>
    </lineage>
</organism>
<keyword evidence="3" id="KW-1185">Reference proteome</keyword>
<evidence type="ECO:0000313" key="3">
    <source>
        <dbReference type="Proteomes" id="UP000826271"/>
    </source>
</evidence>
<sequence>MEGVGARLGRSSTRYVPTTVFTGPVRKWKKKWVHAPPSNHHNRTASNGAVNGTNGSSHLFLYKWTPIAPTQTNDTDSNDNDNADAKNDVASEEPPKRKLKYIPIIVLEEQNNESSEQMEDETKLVETDTDTTEATSKSDEFDEKPDINDVPMEENEAPENNPIEMQDLNVSMLDSSLGLETRDGENEYDSKADQTKDD</sequence>
<dbReference type="EMBL" id="WHWC01000018">
    <property type="protein sequence ID" value="KAG8365367.1"/>
    <property type="molecule type" value="Genomic_DNA"/>
</dbReference>